<feature type="coiled-coil region" evidence="1">
    <location>
        <begin position="272"/>
        <end position="299"/>
    </location>
</feature>
<dbReference type="EMBL" id="LR797252">
    <property type="protein sequence ID" value="CAB4196813.1"/>
    <property type="molecule type" value="Genomic_DNA"/>
</dbReference>
<protein>
    <submittedName>
        <fullName evidence="3">Uncharacterized protein</fullName>
    </submittedName>
</protein>
<reference evidence="3" key="1">
    <citation type="submission" date="2020-05" db="EMBL/GenBank/DDBJ databases">
        <authorList>
            <person name="Chiriac C."/>
            <person name="Salcher M."/>
            <person name="Ghai R."/>
            <person name="Kavagutti S V."/>
        </authorList>
    </citation>
    <scope>NUCLEOTIDE SEQUENCE</scope>
</reference>
<sequence>MNKFNKLLKKIDSFYTEAMRAFSLMKQAGYIDPNTGAWVGDEPDEYDNEEDTAPQHQGMEDTGKYMDIISEAERTGNFEFNTLANLYYKALELNAGYNTVGNFVTNMINGLESDDPDKEDIEILLHSVISDLRIRAGGPRLFAVKDSPEIKKQLDAIKQESITQEIQEQKEEAAYTGQKGQTLGDVEFDPTGGVNQEHGAKGKGGGVSFGKSIPLKDKQKVYENEKKMYQDYIYSDEDEYTLSLANKLAEVLSKLEKTAITAKDLSGKNDEDESVKLQIQENEAQNKSLEKERRALKLSLRQNFLTNVGKKMVNDLENIASTRERQIMKEKIALQEYLITADNYIGKLDTDPDDAPNAKYEEKKSREKLINMLSGGNISDAQANKIIEQIYPIINKWKALKIPKTKSLKTETDRTSMSEEKAQQYRDYRNLSDLHNAIGLLGQNINTQRREIKRKIYPQMKKKVYTTLKEYEQTLFQPAIIKINEIYSNTSLSDEEKRKLIDPIAKKLNAELSDLADNHALVIAYNKKAEQITNYWQMLKSIVDPKSSEIRMSLELRDTIIIESQRLIAELTDTIFNPIVKNLNEVILFLETNESEQKNIQEQMRIAPQLKKVRVEMTDPETGEITEQEMAEEEAQQAIQNKKLPMRIIGMNKRKNIIKTLIKNAASDAKVEQIVSEVVSSQTQNAGHDIFQKLLENLTIRGFEDVEDDKS</sequence>
<organism evidence="3">
    <name type="scientific">uncultured Caudovirales phage</name>
    <dbReference type="NCBI Taxonomy" id="2100421"/>
    <lineage>
        <taxon>Viruses</taxon>
        <taxon>Duplodnaviria</taxon>
        <taxon>Heunggongvirae</taxon>
        <taxon>Uroviricota</taxon>
        <taxon>Caudoviricetes</taxon>
        <taxon>Peduoviridae</taxon>
        <taxon>Maltschvirus</taxon>
        <taxon>Maltschvirus maltsch</taxon>
    </lineage>
</organism>
<feature type="region of interest" description="Disordered" evidence="2">
    <location>
        <begin position="40"/>
        <end position="61"/>
    </location>
</feature>
<evidence type="ECO:0000256" key="1">
    <source>
        <dbReference type="SAM" id="Coils"/>
    </source>
</evidence>
<keyword evidence="1" id="KW-0175">Coiled coil</keyword>
<evidence type="ECO:0000313" key="3">
    <source>
        <dbReference type="EMBL" id="CAB4196813.1"/>
    </source>
</evidence>
<accession>A0A6J5RHG2</accession>
<gene>
    <name evidence="3" type="ORF">UFOVP1290_333</name>
</gene>
<proteinExistence type="predicted"/>
<feature type="compositionally biased region" description="Acidic residues" evidence="2">
    <location>
        <begin position="41"/>
        <end position="52"/>
    </location>
</feature>
<evidence type="ECO:0000256" key="2">
    <source>
        <dbReference type="SAM" id="MobiDB-lite"/>
    </source>
</evidence>
<name>A0A6J5RHG2_9CAUD</name>